<keyword evidence="3 8" id="KW-0812">Transmembrane</keyword>
<dbReference type="RefSeq" id="WP_119949031.1">
    <property type="nucleotide sequence ID" value="NZ_QZEZ01000001.1"/>
</dbReference>
<sequence length="132" mass="15281">MLRYLPVLVELVLLVYCLVDCIQTRPDEVRGLPRWAWIVLILLFPIVGGIAWLVAGRPRRPAGQVPWPATGTAGYPEHERPSRPLAPDDDPAFLDSLRRADREHEDVLRRWEEDLRRRERAARGEDEEPEAR</sequence>
<dbReference type="Proteomes" id="UP000265614">
    <property type="component" value="Unassembled WGS sequence"/>
</dbReference>
<keyword evidence="6" id="KW-0175">Coiled coil</keyword>
<feature type="transmembrane region" description="Helical" evidence="8">
    <location>
        <begin position="35"/>
        <end position="55"/>
    </location>
</feature>
<evidence type="ECO:0000313" key="11">
    <source>
        <dbReference type="Proteomes" id="UP000265614"/>
    </source>
</evidence>
<evidence type="ECO:0000256" key="4">
    <source>
        <dbReference type="ARBA" id="ARBA00022989"/>
    </source>
</evidence>
<evidence type="ECO:0000256" key="8">
    <source>
        <dbReference type="SAM" id="Phobius"/>
    </source>
</evidence>
<evidence type="ECO:0000256" key="2">
    <source>
        <dbReference type="ARBA" id="ARBA00022475"/>
    </source>
</evidence>
<evidence type="ECO:0000313" key="10">
    <source>
        <dbReference type="EMBL" id="RJK98105.1"/>
    </source>
</evidence>
<keyword evidence="2" id="KW-1003">Cell membrane</keyword>
<name>A0A3A3ZMX0_9ACTN</name>
<dbReference type="GO" id="GO:0005886">
    <property type="term" value="C:plasma membrane"/>
    <property type="evidence" value="ECO:0007669"/>
    <property type="project" value="UniProtKB-SubCell"/>
</dbReference>
<evidence type="ECO:0000259" key="9">
    <source>
        <dbReference type="Pfam" id="PF13396"/>
    </source>
</evidence>
<feature type="domain" description="Cardiolipin synthase N-terminal" evidence="9">
    <location>
        <begin position="12"/>
        <end position="57"/>
    </location>
</feature>
<dbReference type="AlphaFoldDB" id="A0A3A3ZMX0"/>
<evidence type="ECO:0000256" key="1">
    <source>
        <dbReference type="ARBA" id="ARBA00004651"/>
    </source>
</evidence>
<accession>A0A3A3ZMX0</accession>
<dbReference type="InterPro" id="IPR027379">
    <property type="entry name" value="CLS_N"/>
</dbReference>
<keyword evidence="11" id="KW-1185">Reference proteome</keyword>
<protein>
    <submittedName>
        <fullName evidence="10">PLDc_N domain-containing protein</fullName>
    </submittedName>
</protein>
<evidence type="ECO:0000256" key="5">
    <source>
        <dbReference type="ARBA" id="ARBA00023136"/>
    </source>
</evidence>
<gene>
    <name evidence="10" type="ORF">D5H78_04020</name>
</gene>
<dbReference type="OrthoDB" id="3298527at2"/>
<keyword evidence="4 8" id="KW-1133">Transmembrane helix</keyword>
<evidence type="ECO:0000256" key="3">
    <source>
        <dbReference type="ARBA" id="ARBA00022692"/>
    </source>
</evidence>
<reference evidence="10 11" key="1">
    <citation type="submission" date="2018-09" db="EMBL/GenBank/DDBJ databases">
        <title>YIM 75000 draft genome.</title>
        <authorList>
            <person name="Tang S."/>
            <person name="Feng Y."/>
        </authorList>
    </citation>
    <scope>NUCLEOTIDE SEQUENCE [LARGE SCALE GENOMIC DNA]</scope>
    <source>
        <strain evidence="10 11">YIM 75000</strain>
    </source>
</reference>
<proteinExistence type="predicted"/>
<dbReference type="EMBL" id="QZEZ01000001">
    <property type="protein sequence ID" value="RJK98105.1"/>
    <property type="molecule type" value="Genomic_DNA"/>
</dbReference>
<feature type="coiled-coil region" evidence="6">
    <location>
        <begin position="94"/>
        <end position="128"/>
    </location>
</feature>
<organism evidence="10 11">
    <name type="scientific">Vallicoccus soli</name>
    <dbReference type="NCBI Taxonomy" id="2339232"/>
    <lineage>
        <taxon>Bacteria</taxon>
        <taxon>Bacillati</taxon>
        <taxon>Actinomycetota</taxon>
        <taxon>Actinomycetes</taxon>
        <taxon>Motilibacterales</taxon>
        <taxon>Vallicoccaceae</taxon>
        <taxon>Vallicoccus</taxon>
    </lineage>
</organism>
<comment type="caution">
    <text evidence="10">The sequence shown here is derived from an EMBL/GenBank/DDBJ whole genome shotgun (WGS) entry which is preliminary data.</text>
</comment>
<dbReference type="Pfam" id="PF13396">
    <property type="entry name" value="PLDc_N"/>
    <property type="match status" value="1"/>
</dbReference>
<evidence type="ECO:0000256" key="6">
    <source>
        <dbReference type="SAM" id="Coils"/>
    </source>
</evidence>
<comment type="subcellular location">
    <subcellularLocation>
        <location evidence="1">Cell membrane</location>
        <topology evidence="1">Multi-pass membrane protein</topology>
    </subcellularLocation>
</comment>
<evidence type="ECO:0000256" key="7">
    <source>
        <dbReference type="SAM" id="MobiDB-lite"/>
    </source>
</evidence>
<keyword evidence="5 8" id="KW-0472">Membrane</keyword>
<feature type="region of interest" description="Disordered" evidence="7">
    <location>
        <begin position="60"/>
        <end position="93"/>
    </location>
</feature>